<dbReference type="InterPro" id="IPR020568">
    <property type="entry name" value="Ribosomal_Su5_D2-typ_SF"/>
</dbReference>
<dbReference type="InterPro" id="IPR036956">
    <property type="entry name" value="Impact_N_sf"/>
</dbReference>
<organism evidence="3 4">
    <name type="scientific">Helicobacter trogontum</name>
    <dbReference type="NCBI Taxonomy" id="50960"/>
    <lineage>
        <taxon>Bacteria</taxon>
        <taxon>Pseudomonadati</taxon>
        <taxon>Campylobacterota</taxon>
        <taxon>Epsilonproteobacteria</taxon>
        <taxon>Campylobacterales</taxon>
        <taxon>Helicobacteraceae</taxon>
        <taxon>Helicobacter</taxon>
    </lineage>
</organism>
<evidence type="ECO:0000259" key="2">
    <source>
        <dbReference type="Pfam" id="PF01205"/>
    </source>
</evidence>
<dbReference type="OrthoDB" id="9813771at2"/>
<dbReference type="InterPro" id="IPR023582">
    <property type="entry name" value="Impact"/>
</dbReference>
<dbReference type="InterPro" id="IPR001498">
    <property type="entry name" value="Impact_N"/>
</dbReference>
<dbReference type="SUPFAM" id="SSF54211">
    <property type="entry name" value="Ribosomal protein S5 domain 2-like"/>
    <property type="match status" value="1"/>
</dbReference>
<dbReference type="GO" id="GO:0006446">
    <property type="term" value="P:regulation of translational initiation"/>
    <property type="evidence" value="ECO:0007669"/>
    <property type="project" value="TreeGrafter"/>
</dbReference>
<dbReference type="PANTHER" id="PTHR16301">
    <property type="entry name" value="IMPACT-RELATED"/>
    <property type="match status" value="1"/>
</dbReference>
<feature type="domain" description="Impact N-terminal" evidence="2">
    <location>
        <begin position="55"/>
        <end position="144"/>
    </location>
</feature>
<gene>
    <name evidence="3" type="ORF">LS81_004325</name>
</gene>
<accession>A0A4U8SBZ2</accession>
<dbReference type="PANTHER" id="PTHR16301:SF20">
    <property type="entry name" value="IMPACT FAMILY MEMBER YIGZ"/>
    <property type="match status" value="1"/>
</dbReference>
<dbReference type="EMBL" id="JRPL02000007">
    <property type="protein sequence ID" value="TLD83610.1"/>
    <property type="molecule type" value="Genomic_DNA"/>
</dbReference>
<protein>
    <submittedName>
        <fullName evidence="3">YigZ family protein</fullName>
    </submittedName>
</protein>
<evidence type="ECO:0000313" key="4">
    <source>
        <dbReference type="Proteomes" id="UP000029878"/>
    </source>
</evidence>
<evidence type="ECO:0000256" key="1">
    <source>
        <dbReference type="ARBA" id="ARBA00007665"/>
    </source>
</evidence>
<sequence length="223" mass="25059">MQYFVYQDNTITPKEDVVFECKGSKFIALLFPLSTSSNNINTKDKDLDSCHLMRNEILAQLQSSHKKAAHFVWAFRIFNEYHQVIEGSSDDGEPKGSSGAPMLEVLRGKCLINVFCVCIRYFGGTKLGIGGLVRAYTQATLQAIAYAEGCGQFIPYQRQDITTIHAKSSAYNKILHLATQHKLGVVNREFLQSHITLQLQGSAKDLESFLQAYKNLYYDSNIS</sequence>
<evidence type="ECO:0000313" key="3">
    <source>
        <dbReference type="EMBL" id="TLD83610.1"/>
    </source>
</evidence>
<name>A0A4U8SBZ2_9HELI</name>
<dbReference type="AlphaFoldDB" id="A0A4U8SBZ2"/>
<dbReference type="GO" id="GO:0005737">
    <property type="term" value="C:cytoplasm"/>
    <property type="evidence" value="ECO:0007669"/>
    <property type="project" value="TreeGrafter"/>
</dbReference>
<dbReference type="Proteomes" id="UP000029878">
    <property type="component" value="Unassembled WGS sequence"/>
</dbReference>
<comment type="similarity">
    <text evidence="1">Belongs to the IMPACT family.</text>
</comment>
<proteinExistence type="inferred from homology"/>
<dbReference type="Gene3D" id="3.30.230.30">
    <property type="entry name" value="Impact, N-terminal domain"/>
    <property type="match status" value="1"/>
</dbReference>
<dbReference type="Pfam" id="PF01205">
    <property type="entry name" value="Impact_N"/>
    <property type="match status" value="1"/>
</dbReference>
<comment type="caution">
    <text evidence="3">The sequence shown here is derived from an EMBL/GenBank/DDBJ whole genome shotgun (WGS) entry which is preliminary data.</text>
</comment>
<dbReference type="RefSeq" id="WP_034344889.1">
    <property type="nucleotide sequence ID" value="NZ_FZNG01000024.1"/>
</dbReference>
<reference evidence="3 4" key="1">
    <citation type="journal article" date="2014" name="Genome Announc.">
        <title>Draft genome sequences of eight enterohepatic helicobacter species isolated from both laboratory and wild rodents.</title>
        <authorList>
            <person name="Sheh A."/>
            <person name="Shen Z."/>
            <person name="Fox J.G."/>
        </authorList>
    </citation>
    <scope>NUCLEOTIDE SEQUENCE [LARGE SCALE GENOMIC DNA]</scope>
    <source>
        <strain evidence="3 4">ATCC 700114</strain>
    </source>
</reference>